<dbReference type="InterPro" id="IPR057727">
    <property type="entry name" value="WCX_dom"/>
</dbReference>
<organism evidence="2 3">
    <name type="scientific">Zoogloea oleivorans</name>
    <dbReference type="NCBI Taxonomy" id="1552750"/>
    <lineage>
        <taxon>Bacteria</taxon>
        <taxon>Pseudomonadati</taxon>
        <taxon>Pseudomonadota</taxon>
        <taxon>Betaproteobacteria</taxon>
        <taxon>Rhodocyclales</taxon>
        <taxon>Zoogloeaceae</taxon>
        <taxon>Zoogloea</taxon>
    </lineage>
</organism>
<proteinExistence type="predicted"/>
<dbReference type="EMBL" id="SDKK01000013">
    <property type="protein sequence ID" value="TYC55334.1"/>
    <property type="molecule type" value="Genomic_DNA"/>
</dbReference>
<accession>A0A6C2CMA3</accession>
<feature type="domain" description="WCX" evidence="1">
    <location>
        <begin position="4"/>
        <end position="63"/>
    </location>
</feature>
<reference evidence="2 3" key="1">
    <citation type="submission" date="2019-01" db="EMBL/GenBank/DDBJ databases">
        <title>Zoogloea oleivorans genome sequencing and assembly.</title>
        <authorList>
            <person name="Tancsics A."/>
            <person name="Farkas M."/>
            <person name="Kriszt B."/>
            <person name="Maroti G."/>
            <person name="Horvath B."/>
        </authorList>
    </citation>
    <scope>NUCLEOTIDE SEQUENCE [LARGE SCALE GENOMIC DNA]</scope>
    <source>
        <strain evidence="2 3">Buc</strain>
    </source>
</reference>
<dbReference type="OrthoDB" id="8595817at2"/>
<dbReference type="Proteomes" id="UP000389128">
    <property type="component" value="Unassembled WGS sequence"/>
</dbReference>
<gene>
    <name evidence="2" type="ORF">ETQ85_14450</name>
</gene>
<dbReference type="AlphaFoldDB" id="A0A6C2CMA3"/>
<evidence type="ECO:0000259" key="1">
    <source>
        <dbReference type="Pfam" id="PF25583"/>
    </source>
</evidence>
<comment type="caution">
    <text evidence="2">The sequence shown here is derived from an EMBL/GenBank/DDBJ whole genome shotgun (WGS) entry which is preliminary data.</text>
</comment>
<evidence type="ECO:0000313" key="2">
    <source>
        <dbReference type="EMBL" id="TYC55334.1"/>
    </source>
</evidence>
<evidence type="ECO:0000313" key="3">
    <source>
        <dbReference type="Proteomes" id="UP000389128"/>
    </source>
</evidence>
<protein>
    <submittedName>
        <fullName evidence="2">WYL domain-containing protein</fullName>
    </submittedName>
</protein>
<dbReference type="RefSeq" id="WP_148579900.1">
    <property type="nucleotide sequence ID" value="NZ_SDKK01000013.1"/>
</dbReference>
<dbReference type="Pfam" id="PF25583">
    <property type="entry name" value="WCX"/>
    <property type="match status" value="1"/>
</dbReference>
<name>A0A6C2CMA3_9RHOO</name>
<sequence>MFLVAEFSRKAAVHLAECPLSADQTLTDTGESRTRVSATVQDTAELRWWLLGYGDKVEVISPPVPARRVSYHRQQTGADRRGNRSHATSLTSVFRSQSPCLGRRHP</sequence>
<keyword evidence="3" id="KW-1185">Reference proteome</keyword>